<feature type="domain" description="NIPSNAP" evidence="2">
    <location>
        <begin position="4"/>
        <end position="103"/>
    </location>
</feature>
<dbReference type="PANTHER" id="PTHR21017:SF17">
    <property type="entry name" value="PROTEIN NIPSNAP"/>
    <property type="match status" value="1"/>
</dbReference>
<dbReference type="InterPro" id="IPR051557">
    <property type="entry name" value="NipSnap_domain"/>
</dbReference>
<dbReference type="Gene3D" id="3.30.70.100">
    <property type="match status" value="1"/>
</dbReference>
<evidence type="ECO:0000313" key="3">
    <source>
        <dbReference type="EMBL" id="SDW39453.1"/>
    </source>
</evidence>
<gene>
    <name evidence="3" type="ORF">SAMN05444336_101900</name>
</gene>
<accession>A0A1H2T670</accession>
<dbReference type="InterPro" id="IPR011008">
    <property type="entry name" value="Dimeric_a/b-barrel"/>
</dbReference>
<dbReference type="EMBL" id="FNMZ01000001">
    <property type="protein sequence ID" value="SDW39453.1"/>
    <property type="molecule type" value="Genomic_DNA"/>
</dbReference>
<evidence type="ECO:0000259" key="2">
    <source>
        <dbReference type="Pfam" id="PF07978"/>
    </source>
</evidence>
<dbReference type="OrthoDB" id="4124121at2"/>
<sequence length="107" mass="12274">MALYEKRTYSVKVGEMPTVLKLYKEEGWPALEAGGFSHRVAGYFVSDTGPLHQLVHLWKFEDDADRRNHWATLFQDAPFMAFAVKLRPLLTAQEVQLLNPAPWGHHP</sequence>
<dbReference type="RefSeq" id="WP_092679895.1">
    <property type="nucleotide sequence ID" value="NZ_FNMZ01000001.1"/>
</dbReference>
<proteinExistence type="inferred from homology"/>
<dbReference type="Pfam" id="PF07978">
    <property type="entry name" value="NIPSNAP"/>
    <property type="match status" value="1"/>
</dbReference>
<evidence type="ECO:0000256" key="1">
    <source>
        <dbReference type="ARBA" id="ARBA00005291"/>
    </source>
</evidence>
<dbReference type="PANTHER" id="PTHR21017">
    <property type="entry name" value="NIPSNAP-RELATED"/>
    <property type="match status" value="1"/>
</dbReference>
<comment type="similarity">
    <text evidence="1">Belongs to the NipSnap family.</text>
</comment>
<dbReference type="SUPFAM" id="SSF54909">
    <property type="entry name" value="Dimeric alpha+beta barrel"/>
    <property type="match status" value="1"/>
</dbReference>
<dbReference type="Proteomes" id="UP000199118">
    <property type="component" value="Unassembled WGS sequence"/>
</dbReference>
<name>A0A1H2T670_9RHOB</name>
<dbReference type="InterPro" id="IPR012577">
    <property type="entry name" value="NIPSNAP"/>
</dbReference>
<evidence type="ECO:0000313" key="4">
    <source>
        <dbReference type="Proteomes" id="UP000199118"/>
    </source>
</evidence>
<dbReference type="STRING" id="356660.SAMN05444336_101900"/>
<organism evidence="3 4">
    <name type="scientific">Albimonas donghaensis</name>
    <dbReference type="NCBI Taxonomy" id="356660"/>
    <lineage>
        <taxon>Bacteria</taxon>
        <taxon>Pseudomonadati</taxon>
        <taxon>Pseudomonadota</taxon>
        <taxon>Alphaproteobacteria</taxon>
        <taxon>Rhodobacterales</taxon>
        <taxon>Paracoccaceae</taxon>
        <taxon>Albimonas</taxon>
    </lineage>
</organism>
<dbReference type="AlphaFoldDB" id="A0A1H2T670"/>
<reference evidence="3 4" key="1">
    <citation type="submission" date="2016-10" db="EMBL/GenBank/DDBJ databases">
        <authorList>
            <person name="de Groot N.N."/>
        </authorList>
    </citation>
    <scope>NUCLEOTIDE SEQUENCE [LARGE SCALE GENOMIC DNA]</scope>
    <source>
        <strain evidence="3 4">DSM 17890</strain>
    </source>
</reference>
<keyword evidence="4" id="KW-1185">Reference proteome</keyword>
<protein>
    <submittedName>
        <fullName evidence="3">NIPSNAP protein</fullName>
    </submittedName>
</protein>